<dbReference type="KEGG" id="ppd:Ppro_1236"/>
<evidence type="ECO:0000256" key="8">
    <source>
        <dbReference type="ARBA" id="ARBA00022989"/>
    </source>
</evidence>
<dbReference type="HOGENOM" id="CLU_1033854_0_0_7"/>
<evidence type="ECO:0000256" key="2">
    <source>
        <dbReference type="ARBA" id="ARBA00006555"/>
    </source>
</evidence>
<dbReference type="Gene3D" id="3.30.1150.10">
    <property type="match status" value="1"/>
</dbReference>
<dbReference type="GO" id="GO:0031992">
    <property type="term" value="F:energy transducer activity"/>
    <property type="evidence" value="ECO:0007669"/>
    <property type="project" value="InterPro"/>
</dbReference>
<protein>
    <submittedName>
        <fullName evidence="12">Outer membrane transport energization protein TonB</fullName>
    </submittedName>
</protein>
<feature type="compositionally biased region" description="Gly residues" evidence="10">
    <location>
        <begin position="140"/>
        <end position="171"/>
    </location>
</feature>
<keyword evidence="4" id="KW-1003">Cell membrane</keyword>
<proteinExistence type="inferred from homology"/>
<dbReference type="PROSITE" id="PS52015">
    <property type="entry name" value="TONB_CTD"/>
    <property type="match status" value="1"/>
</dbReference>
<evidence type="ECO:0000313" key="12">
    <source>
        <dbReference type="EMBL" id="ABK98857.1"/>
    </source>
</evidence>
<dbReference type="GO" id="GO:0030288">
    <property type="term" value="C:outer membrane-bounded periplasmic space"/>
    <property type="evidence" value="ECO:0007669"/>
    <property type="project" value="InterPro"/>
</dbReference>
<evidence type="ECO:0000256" key="5">
    <source>
        <dbReference type="ARBA" id="ARBA00022519"/>
    </source>
</evidence>
<evidence type="ECO:0000256" key="9">
    <source>
        <dbReference type="ARBA" id="ARBA00023136"/>
    </source>
</evidence>
<evidence type="ECO:0000256" key="10">
    <source>
        <dbReference type="SAM" id="MobiDB-lite"/>
    </source>
</evidence>
<dbReference type="GO" id="GO:0015891">
    <property type="term" value="P:siderophore transport"/>
    <property type="evidence" value="ECO:0007669"/>
    <property type="project" value="InterPro"/>
</dbReference>
<dbReference type="InterPro" id="IPR051045">
    <property type="entry name" value="TonB-dependent_transducer"/>
</dbReference>
<keyword evidence="9" id="KW-0472">Membrane</keyword>
<dbReference type="InterPro" id="IPR003538">
    <property type="entry name" value="TonB"/>
</dbReference>
<dbReference type="OrthoDB" id="15637at2"/>
<evidence type="ECO:0000256" key="1">
    <source>
        <dbReference type="ARBA" id="ARBA00004383"/>
    </source>
</evidence>
<dbReference type="PANTHER" id="PTHR33446">
    <property type="entry name" value="PROTEIN TONB-RELATED"/>
    <property type="match status" value="1"/>
</dbReference>
<dbReference type="RefSeq" id="WP_011735159.1">
    <property type="nucleotide sequence ID" value="NC_008609.1"/>
</dbReference>
<comment type="similarity">
    <text evidence="2">Belongs to the TonB family.</text>
</comment>
<organism evidence="12 13">
    <name type="scientific">Pelobacter propionicus (strain DSM 2379 / NBRC 103807 / OttBd1)</name>
    <dbReference type="NCBI Taxonomy" id="338966"/>
    <lineage>
        <taxon>Bacteria</taxon>
        <taxon>Pseudomonadati</taxon>
        <taxon>Thermodesulfobacteriota</taxon>
        <taxon>Desulfuromonadia</taxon>
        <taxon>Desulfuromonadales</taxon>
        <taxon>Desulfuromonadaceae</taxon>
        <taxon>Pelobacter</taxon>
    </lineage>
</organism>
<dbReference type="GO" id="GO:0005886">
    <property type="term" value="C:plasma membrane"/>
    <property type="evidence" value="ECO:0007669"/>
    <property type="project" value="UniProtKB-SubCell"/>
</dbReference>
<evidence type="ECO:0000313" key="13">
    <source>
        <dbReference type="Proteomes" id="UP000006732"/>
    </source>
</evidence>
<name>A1AND7_PELPD</name>
<evidence type="ECO:0000256" key="4">
    <source>
        <dbReference type="ARBA" id="ARBA00022475"/>
    </source>
</evidence>
<dbReference type="Proteomes" id="UP000006732">
    <property type="component" value="Chromosome"/>
</dbReference>
<feature type="domain" description="TonB C-terminal" evidence="11">
    <location>
        <begin position="179"/>
        <end position="269"/>
    </location>
</feature>
<dbReference type="InterPro" id="IPR006260">
    <property type="entry name" value="TonB/TolA_C"/>
</dbReference>
<evidence type="ECO:0000256" key="3">
    <source>
        <dbReference type="ARBA" id="ARBA00022448"/>
    </source>
</evidence>
<dbReference type="Pfam" id="PF03544">
    <property type="entry name" value="TonB_C"/>
    <property type="match status" value="1"/>
</dbReference>
<keyword evidence="3" id="KW-0813">Transport</keyword>
<accession>A1AND7</accession>
<dbReference type="SUPFAM" id="SSF74653">
    <property type="entry name" value="TolA/TonB C-terminal domain"/>
    <property type="match status" value="1"/>
</dbReference>
<reference evidence="12 13" key="1">
    <citation type="submission" date="2006-10" db="EMBL/GenBank/DDBJ databases">
        <title>Complete sequence of chromosome of Pelobacter propionicus DSM 2379.</title>
        <authorList>
            <consortium name="US DOE Joint Genome Institute"/>
            <person name="Copeland A."/>
            <person name="Lucas S."/>
            <person name="Lapidus A."/>
            <person name="Barry K."/>
            <person name="Detter J.C."/>
            <person name="Glavina del Rio T."/>
            <person name="Hammon N."/>
            <person name="Israni S."/>
            <person name="Dalin E."/>
            <person name="Tice H."/>
            <person name="Pitluck S."/>
            <person name="Saunders E."/>
            <person name="Brettin T."/>
            <person name="Bruce D."/>
            <person name="Han C."/>
            <person name="Tapia R."/>
            <person name="Schmutz J."/>
            <person name="Larimer F."/>
            <person name="Land M."/>
            <person name="Hauser L."/>
            <person name="Kyrpides N."/>
            <person name="Kim E."/>
            <person name="Lovley D."/>
            <person name="Richardson P."/>
        </authorList>
    </citation>
    <scope>NUCLEOTIDE SEQUENCE [LARGE SCALE GENOMIC DNA]</scope>
    <source>
        <strain evidence="13">DSM 2379 / NBRC 103807 / OttBd1</strain>
    </source>
</reference>
<gene>
    <name evidence="12" type="ordered locus">Ppro_1236</name>
</gene>
<keyword evidence="5" id="KW-0997">Cell inner membrane</keyword>
<dbReference type="AlphaFoldDB" id="A1AND7"/>
<keyword evidence="6" id="KW-0812">Transmembrane</keyword>
<feature type="compositionally biased region" description="Low complexity" evidence="10">
    <location>
        <begin position="69"/>
        <end position="84"/>
    </location>
</feature>
<feature type="compositionally biased region" description="Polar residues" evidence="10">
    <location>
        <begin position="118"/>
        <end position="133"/>
    </location>
</feature>
<keyword evidence="7" id="KW-0653">Protein transport</keyword>
<evidence type="ECO:0000259" key="11">
    <source>
        <dbReference type="PROSITE" id="PS52015"/>
    </source>
</evidence>
<evidence type="ECO:0000256" key="7">
    <source>
        <dbReference type="ARBA" id="ARBA00022927"/>
    </source>
</evidence>
<dbReference type="EMBL" id="CP000482">
    <property type="protein sequence ID" value="ABK98857.1"/>
    <property type="molecule type" value="Genomic_DNA"/>
</dbReference>
<dbReference type="NCBIfam" id="TIGR01352">
    <property type="entry name" value="tonB_Cterm"/>
    <property type="match status" value="1"/>
</dbReference>
<dbReference type="InterPro" id="IPR037682">
    <property type="entry name" value="TonB_C"/>
</dbReference>
<sequence length="269" mass="27679">MLRRSDVTVLIRPDQSWPVWSSLVLHGALFAFCCTLPYTPKVHDCIMVDLRMPSFATLAPMGGRPAPGPKSAATRKAAAPGPAAHQEPSPLATPLPRPQAIATPIQKQAAAQPPLPSPVNQGTATEGTARGQQTGAATSHGGGDAGGTAQGGGGSSSGNSGSGSGGSGGSGKPFEGEFGAQGGPTYLSRVLPVYPRFARRLGKEGTVLLRLTLDESGALKGVELLEKAGHGFDEAALTAVKASRFRPALRHGRPVPCRALLPVRFELRD</sequence>
<dbReference type="GO" id="GO:0015031">
    <property type="term" value="P:protein transport"/>
    <property type="evidence" value="ECO:0007669"/>
    <property type="project" value="UniProtKB-KW"/>
</dbReference>
<evidence type="ECO:0000256" key="6">
    <source>
        <dbReference type="ARBA" id="ARBA00022692"/>
    </source>
</evidence>
<dbReference type="eggNOG" id="COG0810">
    <property type="taxonomic scope" value="Bacteria"/>
</dbReference>
<keyword evidence="13" id="KW-1185">Reference proteome</keyword>
<dbReference type="GO" id="GO:0055085">
    <property type="term" value="P:transmembrane transport"/>
    <property type="evidence" value="ECO:0007669"/>
    <property type="project" value="InterPro"/>
</dbReference>
<comment type="subcellular location">
    <subcellularLocation>
        <location evidence="1">Cell inner membrane</location>
        <topology evidence="1">Single-pass membrane protein</topology>
        <orientation evidence="1">Periplasmic side</orientation>
    </subcellularLocation>
</comment>
<feature type="region of interest" description="Disordered" evidence="10">
    <location>
        <begin position="61"/>
        <end position="180"/>
    </location>
</feature>
<keyword evidence="8" id="KW-1133">Transmembrane helix</keyword>
<dbReference type="PRINTS" id="PR01374">
    <property type="entry name" value="TONBPROTEIN"/>
</dbReference>
<dbReference type="STRING" id="338966.Ppro_1236"/>